<feature type="binding site" evidence="14">
    <location>
        <position position="416"/>
    </location>
    <ligand>
        <name>Zn(2+)</name>
        <dbReference type="ChEBI" id="CHEBI:29105"/>
    </ligand>
</feature>
<dbReference type="InterPro" id="IPR003583">
    <property type="entry name" value="Hlx-hairpin-Hlx_DNA-bd_motif"/>
</dbReference>
<dbReference type="KEGG" id="sbk:SHEWBE_3338"/>
<feature type="binding site" evidence="14">
    <location>
        <begin position="89"/>
        <end position="90"/>
    </location>
    <ligand>
        <name>NAD(+)</name>
        <dbReference type="ChEBI" id="CHEBI:57540"/>
    </ligand>
</feature>
<dbReference type="Proteomes" id="UP000250123">
    <property type="component" value="Chromosome SHEWBE"/>
</dbReference>
<evidence type="ECO:0000313" key="17">
    <source>
        <dbReference type="Proteomes" id="UP000250123"/>
    </source>
</evidence>
<evidence type="ECO:0000256" key="7">
    <source>
        <dbReference type="ARBA" id="ARBA00022763"/>
    </source>
</evidence>
<dbReference type="Gene3D" id="2.40.50.140">
    <property type="entry name" value="Nucleic acid-binding proteins"/>
    <property type="match status" value="1"/>
</dbReference>
<feature type="binding site" evidence="14">
    <location>
        <position position="142"/>
    </location>
    <ligand>
        <name>NAD(+)</name>
        <dbReference type="ChEBI" id="CHEBI:57540"/>
    </ligand>
</feature>
<gene>
    <name evidence="14" type="primary">ligA</name>
    <name evidence="16" type="ORF">SHEWBE_3338</name>
</gene>
<dbReference type="GO" id="GO:0046872">
    <property type="term" value="F:metal ion binding"/>
    <property type="evidence" value="ECO:0007669"/>
    <property type="project" value="UniProtKB-KW"/>
</dbReference>
<dbReference type="GO" id="GO:0006281">
    <property type="term" value="P:DNA repair"/>
    <property type="evidence" value="ECO:0007669"/>
    <property type="project" value="UniProtKB-KW"/>
</dbReference>
<dbReference type="FunFam" id="3.30.470.30:FF:000001">
    <property type="entry name" value="DNA ligase"/>
    <property type="match status" value="1"/>
</dbReference>
<dbReference type="NCBIfam" id="NF005932">
    <property type="entry name" value="PRK07956.1"/>
    <property type="match status" value="1"/>
</dbReference>
<protein>
    <recommendedName>
        <fullName evidence="3 14">DNA ligase</fullName>
        <ecNumber evidence="2 14">6.5.1.2</ecNumber>
    </recommendedName>
    <alternativeName>
        <fullName evidence="14">Polydeoxyribonucleotide synthase [NAD(+)]</fullName>
    </alternativeName>
</protein>
<dbReference type="Gene3D" id="3.30.470.30">
    <property type="entry name" value="DNA ligase/mRNA capping enzyme"/>
    <property type="match status" value="1"/>
</dbReference>
<dbReference type="InterPro" id="IPR004150">
    <property type="entry name" value="NAD_DNA_ligase_OB"/>
</dbReference>
<dbReference type="EMBL" id="LS483452">
    <property type="protein sequence ID" value="SQH77301.1"/>
    <property type="molecule type" value="Genomic_DNA"/>
</dbReference>
<evidence type="ECO:0000256" key="11">
    <source>
        <dbReference type="ARBA" id="ARBA00023204"/>
    </source>
</evidence>
<dbReference type="SMART" id="SM00532">
    <property type="entry name" value="LIGANc"/>
    <property type="match status" value="1"/>
</dbReference>
<feature type="binding site" evidence="14">
    <location>
        <begin position="40"/>
        <end position="44"/>
    </location>
    <ligand>
        <name>NAD(+)</name>
        <dbReference type="ChEBI" id="CHEBI:57540"/>
    </ligand>
</feature>
<feature type="binding site" evidence="14">
    <location>
        <position position="298"/>
    </location>
    <ligand>
        <name>NAD(+)</name>
        <dbReference type="ChEBI" id="CHEBI:57540"/>
    </ligand>
</feature>
<feature type="binding site" evidence="14">
    <location>
        <position position="452"/>
    </location>
    <ligand>
        <name>Zn(2+)</name>
        <dbReference type="ChEBI" id="CHEBI:29105"/>
    </ligand>
</feature>
<keyword evidence="5 14" id="KW-0235">DNA replication</keyword>
<dbReference type="SUPFAM" id="SSF47781">
    <property type="entry name" value="RuvA domain 2-like"/>
    <property type="match status" value="2"/>
</dbReference>
<dbReference type="InterPro" id="IPR033136">
    <property type="entry name" value="DNA_ligase_CS"/>
</dbReference>
<dbReference type="GO" id="GO:0005829">
    <property type="term" value="C:cytosol"/>
    <property type="evidence" value="ECO:0007669"/>
    <property type="project" value="TreeGrafter"/>
</dbReference>
<evidence type="ECO:0000256" key="4">
    <source>
        <dbReference type="ARBA" id="ARBA00022598"/>
    </source>
</evidence>
<dbReference type="Pfam" id="PF14520">
    <property type="entry name" value="HHH_5"/>
    <property type="match status" value="1"/>
</dbReference>
<proteinExistence type="inferred from homology"/>
<reference evidence="17" key="1">
    <citation type="submission" date="2018-06" db="EMBL/GenBank/DDBJ databases">
        <authorList>
            <person name="Cea G.-C."/>
            <person name="William W."/>
        </authorList>
    </citation>
    <scope>NUCLEOTIDE SEQUENCE [LARGE SCALE GENOMIC DNA]</scope>
    <source>
        <strain evidence="17">DB21MT-2</strain>
    </source>
</reference>
<dbReference type="EC" id="6.5.1.2" evidence="2 14"/>
<organism evidence="16 17">
    <name type="scientific">Shewanella benthica</name>
    <dbReference type="NCBI Taxonomy" id="43661"/>
    <lineage>
        <taxon>Bacteria</taxon>
        <taxon>Pseudomonadati</taxon>
        <taxon>Pseudomonadota</taxon>
        <taxon>Gammaproteobacteria</taxon>
        <taxon>Alteromonadales</taxon>
        <taxon>Shewanellaceae</taxon>
        <taxon>Shewanella</taxon>
    </lineage>
</organism>
<comment type="catalytic activity">
    <reaction evidence="12 14">
        <text>NAD(+) + (deoxyribonucleotide)n-3'-hydroxyl + 5'-phospho-(deoxyribonucleotide)m = (deoxyribonucleotide)n+m + AMP + beta-nicotinamide D-nucleotide.</text>
        <dbReference type="EC" id="6.5.1.2"/>
    </reaction>
</comment>
<dbReference type="AlphaFoldDB" id="A0A330M4U4"/>
<evidence type="ECO:0000256" key="3">
    <source>
        <dbReference type="ARBA" id="ARBA00013308"/>
    </source>
</evidence>
<comment type="cofactor">
    <cofactor evidence="14">
        <name>Mg(2+)</name>
        <dbReference type="ChEBI" id="CHEBI:18420"/>
    </cofactor>
    <cofactor evidence="14">
        <name>Mn(2+)</name>
        <dbReference type="ChEBI" id="CHEBI:29035"/>
    </cofactor>
</comment>
<dbReference type="GO" id="GO:0003911">
    <property type="term" value="F:DNA ligase (NAD+) activity"/>
    <property type="evidence" value="ECO:0007669"/>
    <property type="project" value="UniProtKB-UniRule"/>
</dbReference>
<dbReference type="RefSeq" id="WP_112353233.1">
    <property type="nucleotide sequence ID" value="NZ_LS483452.1"/>
</dbReference>
<keyword evidence="10 14" id="KW-0520">NAD</keyword>
<dbReference type="Pfam" id="PF01653">
    <property type="entry name" value="DNA_ligase_aden"/>
    <property type="match status" value="1"/>
</dbReference>
<accession>A0A330M4U4</accession>
<comment type="function">
    <text evidence="1 14">DNA ligase that catalyzes the formation of phosphodiester linkages between 5'-phosphoryl and 3'-hydroxyl groups in double-stranded DNA using NAD as a coenzyme and as the energy source for the reaction. It is essential for DNA replication and repair of damaged DNA.</text>
</comment>
<feature type="binding site" evidence="14">
    <location>
        <position position="119"/>
    </location>
    <ligand>
        <name>NAD(+)</name>
        <dbReference type="ChEBI" id="CHEBI:57540"/>
    </ligand>
</feature>
<feature type="active site" description="N6-AMP-lysine intermediate" evidence="14">
    <location>
        <position position="121"/>
    </location>
</feature>
<dbReference type="FunFam" id="1.10.287.610:FF:000002">
    <property type="entry name" value="DNA ligase"/>
    <property type="match status" value="1"/>
</dbReference>
<dbReference type="Pfam" id="PF03120">
    <property type="entry name" value="OB_DNA_ligase"/>
    <property type="match status" value="1"/>
</dbReference>
<evidence type="ECO:0000256" key="10">
    <source>
        <dbReference type="ARBA" id="ARBA00023027"/>
    </source>
</evidence>
<dbReference type="GO" id="GO:0006260">
    <property type="term" value="P:DNA replication"/>
    <property type="evidence" value="ECO:0007669"/>
    <property type="project" value="UniProtKB-KW"/>
</dbReference>
<dbReference type="CDD" id="cd00114">
    <property type="entry name" value="LIGANc"/>
    <property type="match status" value="1"/>
</dbReference>
<dbReference type="SUPFAM" id="SSF56091">
    <property type="entry name" value="DNA ligase/mRNA capping enzyme, catalytic domain"/>
    <property type="match status" value="1"/>
</dbReference>
<dbReference type="InterPro" id="IPR012340">
    <property type="entry name" value="NA-bd_OB-fold"/>
</dbReference>
<dbReference type="InterPro" id="IPR013839">
    <property type="entry name" value="DNAligase_adenylation"/>
</dbReference>
<keyword evidence="4 14" id="KW-0436">Ligase</keyword>
<keyword evidence="9 14" id="KW-0460">Magnesium</keyword>
<dbReference type="Gene3D" id="3.40.50.10190">
    <property type="entry name" value="BRCT domain"/>
    <property type="match status" value="1"/>
</dbReference>
<sequence length="787" mass="87340">MQNDTSLNIQAVAQEIAELTDTLNGHNYRYYVDDAPSIPDAEYDRLLKQLTVLETEHPEYCFPDSPTQRVGGVPLAKFEQIAHLKPMLSLDNVFSDEEFEAFYNRINDKTATAPTFCCEPKLDGLAVSILYRDGVYERAATRGDGKTGEDITENVRTIRSIPMKLRGDDFPPLLEVRGEVIMPKQAFDSLNERARAKGDKEFVNPRNAAAGSLRQLDSKITASRSLGFYAYALGVVEPETWGLADHHYGQLLQLKSWGFPVSAEVKQCDSVSEVIAYYTDIMTRRSALAYEIDGVVIKVDNIAQQLKLGFVAKAPRWATAFKFPAQEEMTLLEGVDFQVGRTGAVTPVARLKPIFVGGVTVSNATLHNADEMKRLELMEGDTVIVRRAGDVIPQIVSVVKQFRKDNAKPIEFPSKCPVCKSLIEKVIKQKKLKTKSHTIEQATHKCTGGLSCKAQLKESISYFVSKKCFDIDGVGEKIVEQLIKRSLVNTPADLFQLTTDDVIDLDGFGELSARNLYDSIQAKLVVSLERFILSLGISEVGDATAKSLSKHLGSFENIKKCPREALVLIPDIGQEVADEIVSYFSNSNSLNFVNKLYDTVEISPKEKGLSSAIVKKSQMAHYIVKLEVLGISKVTALPIAERFGLFSSLLDAEFSDFLSIKGLTEKRRSALIEFISKENNREYIIELEKSLFDIGLHWTQEQVVEEDYSPVTYFTGKTVVLTGSFSTMKRNEAKGILEDKGAKVSSSISKNTDLLVAGEKAGSKLTKAQELGVLVWSEEQLIEALNE</sequence>
<dbReference type="PANTHER" id="PTHR23389:SF9">
    <property type="entry name" value="DNA LIGASE"/>
    <property type="match status" value="1"/>
</dbReference>
<dbReference type="SUPFAM" id="SSF50249">
    <property type="entry name" value="Nucleic acid-binding proteins"/>
    <property type="match status" value="1"/>
</dbReference>
<evidence type="ECO:0000256" key="12">
    <source>
        <dbReference type="ARBA" id="ARBA00034005"/>
    </source>
</evidence>
<dbReference type="SUPFAM" id="SSF52113">
    <property type="entry name" value="BRCT domain"/>
    <property type="match status" value="1"/>
</dbReference>
<feature type="binding site" evidence="14">
    <location>
        <position position="179"/>
    </location>
    <ligand>
        <name>NAD(+)</name>
        <dbReference type="ChEBI" id="CHEBI:57540"/>
    </ligand>
</feature>
<evidence type="ECO:0000313" key="16">
    <source>
        <dbReference type="EMBL" id="SQH77301.1"/>
    </source>
</evidence>
<evidence type="ECO:0000256" key="9">
    <source>
        <dbReference type="ARBA" id="ARBA00022842"/>
    </source>
</evidence>
<dbReference type="InterPro" id="IPR036420">
    <property type="entry name" value="BRCT_dom_sf"/>
</dbReference>
<dbReference type="Gene3D" id="1.10.287.610">
    <property type="entry name" value="Helix hairpin bin"/>
    <property type="match status" value="1"/>
</dbReference>
<dbReference type="Gene3D" id="6.20.10.30">
    <property type="match status" value="1"/>
</dbReference>
<dbReference type="Pfam" id="PF12826">
    <property type="entry name" value="HHH_2"/>
    <property type="match status" value="1"/>
</dbReference>
<evidence type="ECO:0000259" key="15">
    <source>
        <dbReference type="PROSITE" id="PS50172"/>
    </source>
</evidence>
<feature type="binding site" evidence="14">
    <location>
        <position position="419"/>
    </location>
    <ligand>
        <name>Zn(2+)</name>
        <dbReference type="ChEBI" id="CHEBI:29105"/>
    </ligand>
</feature>
<evidence type="ECO:0000256" key="5">
    <source>
        <dbReference type="ARBA" id="ARBA00022705"/>
    </source>
</evidence>
<keyword evidence="6 14" id="KW-0479">Metal-binding</keyword>
<dbReference type="FunFam" id="2.40.50.140:FF:000012">
    <property type="entry name" value="DNA ligase"/>
    <property type="match status" value="1"/>
</dbReference>
<comment type="similarity">
    <text evidence="13 14">Belongs to the NAD-dependent DNA ligase family. LigA subfamily.</text>
</comment>
<keyword evidence="8 14" id="KW-0862">Zinc</keyword>
<dbReference type="OrthoDB" id="9759736at2"/>
<keyword evidence="7 14" id="KW-0227">DNA damage</keyword>
<dbReference type="SMART" id="SM00292">
    <property type="entry name" value="BRCT"/>
    <property type="match status" value="1"/>
</dbReference>
<dbReference type="PROSITE" id="PS50172">
    <property type="entry name" value="BRCT"/>
    <property type="match status" value="1"/>
</dbReference>
<dbReference type="NCBIfam" id="TIGR00575">
    <property type="entry name" value="dnlj"/>
    <property type="match status" value="1"/>
</dbReference>
<comment type="caution">
    <text evidence="14">Lacks conserved residue(s) required for the propagation of feature annotation.</text>
</comment>
<dbReference type="FunFam" id="1.10.150.20:FF:000007">
    <property type="entry name" value="DNA ligase"/>
    <property type="match status" value="1"/>
</dbReference>
<dbReference type="HAMAP" id="MF_01588">
    <property type="entry name" value="DNA_ligase_A"/>
    <property type="match status" value="1"/>
</dbReference>
<name>A0A330M4U4_9GAMM</name>
<evidence type="ECO:0000256" key="13">
    <source>
        <dbReference type="ARBA" id="ARBA00060881"/>
    </source>
</evidence>
<dbReference type="PANTHER" id="PTHR23389">
    <property type="entry name" value="CHROMOSOME TRANSMISSION FIDELITY FACTOR 18"/>
    <property type="match status" value="1"/>
</dbReference>
<evidence type="ECO:0000256" key="2">
    <source>
        <dbReference type="ARBA" id="ARBA00012722"/>
    </source>
</evidence>
<dbReference type="InterPro" id="IPR001679">
    <property type="entry name" value="DNA_ligase"/>
</dbReference>
<dbReference type="Gene3D" id="1.10.150.20">
    <property type="entry name" value="5' to 3' exonuclease, C-terminal subdomain"/>
    <property type="match status" value="3"/>
</dbReference>
<dbReference type="InterPro" id="IPR001357">
    <property type="entry name" value="BRCT_dom"/>
</dbReference>
<feature type="domain" description="BRCT" evidence="15">
    <location>
        <begin position="709"/>
        <end position="787"/>
    </location>
</feature>
<evidence type="ECO:0000256" key="6">
    <source>
        <dbReference type="ARBA" id="ARBA00022723"/>
    </source>
</evidence>
<dbReference type="InterPro" id="IPR010994">
    <property type="entry name" value="RuvA_2-like"/>
</dbReference>
<evidence type="ECO:0000256" key="14">
    <source>
        <dbReference type="HAMAP-Rule" id="MF_01588"/>
    </source>
</evidence>
<dbReference type="GO" id="GO:0003677">
    <property type="term" value="F:DNA binding"/>
    <property type="evidence" value="ECO:0007669"/>
    <property type="project" value="InterPro"/>
</dbReference>
<dbReference type="Pfam" id="PF00533">
    <property type="entry name" value="BRCT"/>
    <property type="match status" value="1"/>
</dbReference>
<dbReference type="SMART" id="SM00278">
    <property type="entry name" value="HhH1"/>
    <property type="match status" value="4"/>
</dbReference>
<dbReference type="InterPro" id="IPR041663">
    <property type="entry name" value="DisA/LigA_HHH"/>
</dbReference>
<feature type="binding site" evidence="14">
    <location>
        <position position="322"/>
    </location>
    <ligand>
        <name>NAD(+)</name>
        <dbReference type="ChEBI" id="CHEBI:57540"/>
    </ligand>
</feature>
<keyword evidence="11 14" id="KW-0234">DNA repair</keyword>
<dbReference type="PROSITE" id="PS01056">
    <property type="entry name" value="DNA_LIGASE_N2"/>
    <property type="match status" value="1"/>
</dbReference>
<dbReference type="InterPro" id="IPR013840">
    <property type="entry name" value="DNAligase_N"/>
</dbReference>
<dbReference type="PIRSF" id="PIRSF001604">
    <property type="entry name" value="LigA"/>
    <property type="match status" value="1"/>
</dbReference>
<dbReference type="CDD" id="cd17748">
    <property type="entry name" value="BRCT_DNA_ligase_like"/>
    <property type="match status" value="1"/>
</dbReference>
<evidence type="ECO:0000256" key="8">
    <source>
        <dbReference type="ARBA" id="ARBA00022833"/>
    </source>
</evidence>
<evidence type="ECO:0000256" key="1">
    <source>
        <dbReference type="ARBA" id="ARBA00004067"/>
    </source>
</evidence>
<keyword evidence="14" id="KW-0464">Manganese</keyword>